<dbReference type="PANTHER" id="PTHR33495">
    <property type="entry name" value="ANTI-SIGMA FACTOR ANTAGONIST TM_1081-RELATED-RELATED"/>
    <property type="match status" value="1"/>
</dbReference>
<dbReference type="PANTHER" id="PTHR33495:SF14">
    <property type="entry name" value="ANTI-SIGMA FACTOR ANTAGONIST"/>
    <property type="match status" value="1"/>
</dbReference>
<evidence type="ECO:0000313" key="4">
    <source>
        <dbReference type="EMBL" id="KEO92033.1"/>
    </source>
</evidence>
<dbReference type="NCBIfam" id="TIGR00377">
    <property type="entry name" value="ant_ant_sig"/>
    <property type="match status" value="1"/>
</dbReference>
<dbReference type="Pfam" id="PF01740">
    <property type="entry name" value="STAS"/>
    <property type="match status" value="1"/>
</dbReference>
<dbReference type="Gene3D" id="3.30.750.24">
    <property type="entry name" value="STAS domain"/>
    <property type="match status" value="1"/>
</dbReference>
<evidence type="ECO:0000259" key="3">
    <source>
        <dbReference type="PROSITE" id="PS50801"/>
    </source>
</evidence>
<dbReference type="PROSITE" id="PS50801">
    <property type="entry name" value="STAS"/>
    <property type="match status" value="1"/>
</dbReference>
<gene>
    <name evidence="4" type="ORF">EH31_05010</name>
</gene>
<proteinExistence type="inferred from homology"/>
<dbReference type="InterPro" id="IPR003658">
    <property type="entry name" value="Anti-sigma_ant"/>
</dbReference>
<dbReference type="EMBL" id="JMIW01000001">
    <property type="protein sequence ID" value="KEO92033.1"/>
    <property type="molecule type" value="Genomic_DNA"/>
</dbReference>
<feature type="domain" description="STAS" evidence="3">
    <location>
        <begin position="1"/>
        <end position="110"/>
    </location>
</feature>
<comment type="caution">
    <text evidence="4">The sequence shown here is derived from an EMBL/GenBank/DDBJ whole genome shotgun (WGS) entry which is preliminary data.</text>
</comment>
<dbReference type="SUPFAM" id="SSF52091">
    <property type="entry name" value="SpoIIaa-like"/>
    <property type="match status" value="1"/>
</dbReference>
<keyword evidence="5" id="KW-1185">Reference proteome</keyword>
<organism evidence="4 5">
    <name type="scientific">Erythrobacter longus</name>
    <dbReference type="NCBI Taxonomy" id="1044"/>
    <lineage>
        <taxon>Bacteria</taxon>
        <taxon>Pseudomonadati</taxon>
        <taxon>Pseudomonadota</taxon>
        <taxon>Alphaproteobacteria</taxon>
        <taxon>Sphingomonadales</taxon>
        <taxon>Erythrobacteraceae</taxon>
        <taxon>Erythrobacter/Porphyrobacter group</taxon>
        <taxon>Erythrobacter</taxon>
    </lineage>
</organism>
<dbReference type="AlphaFoldDB" id="A0A074MJJ2"/>
<protein>
    <recommendedName>
        <fullName evidence="2">Anti-sigma factor antagonist</fullName>
    </recommendedName>
</protein>
<dbReference type="GO" id="GO:0043856">
    <property type="term" value="F:anti-sigma factor antagonist activity"/>
    <property type="evidence" value="ECO:0007669"/>
    <property type="project" value="InterPro"/>
</dbReference>
<evidence type="ECO:0000256" key="1">
    <source>
        <dbReference type="ARBA" id="ARBA00009013"/>
    </source>
</evidence>
<dbReference type="InterPro" id="IPR002645">
    <property type="entry name" value="STAS_dom"/>
</dbReference>
<dbReference type="STRING" id="1044.EH31_05010"/>
<name>A0A074MJJ2_ERYLO</name>
<comment type="similarity">
    <text evidence="1 2">Belongs to the anti-sigma-factor antagonist family.</text>
</comment>
<sequence>MQWTSREQEGALVLLPEGRVDETSADFFKEYLVNAVGTELETAIIDLSGIEYMSSRGLRGLTLAQRAANESGTTIVLACPNDTMREILAISRYDMVFRVADTIEDATRDQGADQGGN</sequence>
<accession>A0A074MJJ2</accession>
<evidence type="ECO:0000256" key="2">
    <source>
        <dbReference type="RuleBase" id="RU003749"/>
    </source>
</evidence>
<dbReference type="eggNOG" id="COG1366">
    <property type="taxonomic scope" value="Bacteria"/>
</dbReference>
<dbReference type="CDD" id="cd07043">
    <property type="entry name" value="STAS_anti-anti-sigma_factors"/>
    <property type="match status" value="1"/>
</dbReference>
<dbReference type="Proteomes" id="UP000027647">
    <property type="component" value="Unassembled WGS sequence"/>
</dbReference>
<reference evidence="4 5" key="1">
    <citation type="submission" date="2014-04" db="EMBL/GenBank/DDBJ databases">
        <title>A comprehensive comparison of genomes of Erythrobacter spp. strains.</title>
        <authorList>
            <person name="Zheng Q."/>
        </authorList>
    </citation>
    <scope>NUCLEOTIDE SEQUENCE [LARGE SCALE GENOMIC DNA]</scope>
    <source>
        <strain evidence="4 5">DSM 6997</strain>
    </source>
</reference>
<dbReference type="InterPro" id="IPR036513">
    <property type="entry name" value="STAS_dom_sf"/>
</dbReference>
<evidence type="ECO:0000313" key="5">
    <source>
        <dbReference type="Proteomes" id="UP000027647"/>
    </source>
</evidence>